<proteinExistence type="predicted"/>
<evidence type="ECO:0000313" key="2">
    <source>
        <dbReference type="EMBL" id="ABG98439.1"/>
    </source>
</evidence>
<feature type="region of interest" description="Disordered" evidence="1">
    <location>
        <begin position="1"/>
        <end position="32"/>
    </location>
</feature>
<evidence type="ECO:0000313" key="3">
    <source>
        <dbReference type="Proteomes" id="UP000008710"/>
    </source>
</evidence>
<dbReference type="EMBL" id="CP000431">
    <property type="protein sequence ID" value="ABG98439.1"/>
    <property type="molecule type" value="Genomic_DNA"/>
</dbReference>
<accession>Q0S1Z7</accession>
<dbReference type="KEGG" id="rha:RHA1_ro06666"/>
<protein>
    <submittedName>
        <fullName evidence="2">Uncharacterized protein</fullName>
    </submittedName>
</protein>
<dbReference type="Proteomes" id="UP000008710">
    <property type="component" value="Chromosome"/>
</dbReference>
<evidence type="ECO:0000256" key="1">
    <source>
        <dbReference type="SAM" id="MobiDB-lite"/>
    </source>
</evidence>
<reference evidence="3" key="1">
    <citation type="journal article" date="2006" name="Proc. Natl. Acad. Sci. U.S.A.">
        <title>The complete genome of Rhodococcus sp. RHA1 provides insights into a catabolic powerhouse.</title>
        <authorList>
            <person name="McLeod M.P."/>
            <person name="Warren R.L."/>
            <person name="Hsiao W.W.L."/>
            <person name="Araki N."/>
            <person name="Myhre M."/>
            <person name="Fernandes C."/>
            <person name="Miyazawa D."/>
            <person name="Wong W."/>
            <person name="Lillquist A.L."/>
            <person name="Wang D."/>
            <person name="Dosanjh M."/>
            <person name="Hara H."/>
            <person name="Petrescu A."/>
            <person name="Morin R.D."/>
            <person name="Yang G."/>
            <person name="Stott J.M."/>
            <person name="Schein J.E."/>
            <person name="Shin H."/>
            <person name="Smailus D."/>
            <person name="Siddiqui A.S."/>
            <person name="Marra M.A."/>
            <person name="Jones S.J.M."/>
            <person name="Holt R."/>
            <person name="Brinkman F.S.L."/>
            <person name="Miyauchi K."/>
            <person name="Fukuda M."/>
            <person name="Davies J.E."/>
            <person name="Mohn W.W."/>
            <person name="Eltis L.D."/>
        </authorList>
    </citation>
    <scope>NUCLEOTIDE SEQUENCE [LARGE SCALE GENOMIC DNA]</scope>
    <source>
        <strain evidence="3">RHA1</strain>
    </source>
</reference>
<gene>
    <name evidence="2" type="ordered locus">RHA1_ro06666</name>
</gene>
<name>Q0S1Z7_RHOJR</name>
<dbReference type="AlphaFoldDB" id="Q0S1Z7"/>
<sequence>MSCPARRYSQNGSRACRPIGGRPLNTVHNTIPPGMLSRPTEYAVGKTVMLNAAEARARSRDWLVVSETATPGLGDRLTGEHLPRLLLEHGGSGAQSAVGPGSLPAG</sequence>
<organism evidence="2 3">
    <name type="scientific">Rhodococcus jostii (strain RHA1)</name>
    <dbReference type="NCBI Taxonomy" id="101510"/>
    <lineage>
        <taxon>Bacteria</taxon>
        <taxon>Bacillati</taxon>
        <taxon>Actinomycetota</taxon>
        <taxon>Actinomycetes</taxon>
        <taxon>Mycobacteriales</taxon>
        <taxon>Nocardiaceae</taxon>
        <taxon>Rhodococcus</taxon>
    </lineage>
</organism>
<dbReference type="HOGENOM" id="CLU_2221168_0_0_11"/>